<evidence type="ECO:0000313" key="2">
    <source>
        <dbReference type="Proteomes" id="UP000192599"/>
    </source>
</evidence>
<dbReference type="Proteomes" id="UP000192599">
    <property type="component" value="Unassembled WGS sequence"/>
</dbReference>
<protein>
    <submittedName>
        <fullName evidence="1">Uncharacterized protein</fullName>
    </submittedName>
</protein>
<reference evidence="1 2" key="1">
    <citation type="submission" date="2017-04" db="EMBL/GenBank/DDBJ databases">
        <title>Accumulation and expression of multiple antibiotic resistance genes in Arcobacter cryaerophilus that thrives in sewage.</title>
        <authorList>
            <person name="Millar J.A."/>
            <person name="Raghavan R."/>
        </authorList>
    </citation>
    <scope>NUCLEOTIDE SEQUENCE [LARGE SCALE GENOMIC DNA]</scope>
    <source>
        <strain evidence="1 2">AZT-1</strain>
    </source>
</reference>
<dbReference type="SUPFAM" id="SSF55729">
    <property type="entry name" value="Acyl-CoA N-acyltransferases (Nat)"/>
    <property type="match status" value="1"/>
</dbReference>
<dbReference type="AlphaFoldDB" id="A0A1V9VDS0"/>
<proteinExistence type="predicted"/>
<organism evidence="1 2">
    <name type="scientific">Aliarcobacter cryaerophilus</name>
    <dbReference type="NCBI Taxonomy" id="28198"/>
    <lineage>
        <taxon>Bacteria</taxon>
        <taxon>Pseudomonadati</taxon>
        <taxon>Campylobacterota</taxon>
        <taxon>Epsilonproteobacteria</taxon>
        <taxon>Campylobacterales</taxon>
        <taxon>Arcobacteraceae</taxon>
        <taxon>Aliarcobacter</taxon>
    </lineage>
</organism>
<gene>
    <name evidence="1" type="ORF">AS859_01325</name>
</gene>
<dbReference type="InterPro" id="IPR016181">
    <property type="entry name" value="Acyl_CoA_acyltransferase"/>
</dbReference>
<accession>A0A1V9VDS0</accession>
<dbReference type="Gene3D" id="3.40.630.30">
    <property type="match status" value="1"/>
</dbReference>
<evidence type="ECO:0000313" key="1">
    <source>
        <dbReference type="EMBL" id="OQR42172.1"/>
    </source>
</evidence>
<name>A0A1V9VDS0_9BACT</name>
<sequence>MIKEKSKIDFDYEVKKIYKEKSYDSLEECIKDVEFPKNSDGIYADEKDFKSAFKDTKYIKKLSLDLKSTDELYKNNFSSLIAIFYINKDVSLFEVTNIMDKLYLNLPKETKIIFGSEVCDIPKEEQRVEFYFDDTKREALDKFKSDFGTLASNKNLKKLNIDRFINYENNMNIRELETNDLKEVFELIINKNFIKNIKSYDDFVVLIKEIKEKNDYKMFGLFVDNVLVAYAGVTTQTTLYYKKHLFINELSIMFEYDENYSSQMIDFLGNFALKNDCNYLVTYDVYKHENIYFYRFLEENSFDYGNFSRHIKIK</sequence>
<comment type="caution">
    <text evidence="1">The sequence shown here is derived from an EMBL/GenBank/DDBJ whole genome shotgun (WGS) entry which is preliminary data.</text>
</comment>
<dbReference type="EMBL" id="LNTC01000007">
    <property type="protein sequence ID" value="OQR42172.1"/>
    <property type="molecule type" value="Genomic_DNA"/>
</dbReference>